<reference evidence="2 3" key="1">
    <citation type="submission" date="2019-08" db="EMBL/GenBank/DDBJ databases">
        <title>Prosopis cineraria nodule microbiome.</title>
        <authorList>
            <person name="Ali R."/>
            <person name="Chaluvadi S.R."/>
            <person name="Wang X."/>
        </authorList>
    </citation>
    <scope>NUCLEOTIDE SEQUENCE [LARGE SCALE GENOMIC DNA]</scope>
    <source>
        <strain evidence="2 3">BG7</strain>
        <plasmid evidence="2 3">unnamed</plasmid>
    </source>
</reference>
<keyword evidence="3" id="KW-1185">Reference proteome</keyword>
<evidence type="ECO:0000313" key="2">
    <source>
        <dbReference type="EMBL" id="QFY63172.1"/>
    </source>
</evidence>
<keyword evidence="1" id="KW-0812">Transmembrane</keyword>
<keyword evidence="1" id="KW-0472">Membrane</keyword>
<gene>
    <name evidence="2" type="ORF">FZ934_23000</name>
</gene>
<feature type="transmembrane region" description="Helical" evidence="1">
    <location>
        <begin position="32"/>
        <end position="53"/>
    </location>
</feature>
<protein>
    <submittedName>
        <fullName evidence="2">Uncharacterized protein</fullName>
    </submittedName>
</protein>
<evidence type="ECO:0000256" key="1">
    <source>
        <dbReference type="SAM" id="Phobius"/>
    </source>
</evidence>
<geneLocation type="plasmid" evidence="2 3">
    <name>unnamed</name>
</geneLocation>
<dbReference type="RefSeq" id="WP_153273144.1">
    <property type="nucleotide sequence ID" value="NZ_CP043499.1"/>
</dbReference>
<accession>A0A5Q0CCN7</accession>
<proteinExistence type="predicted"/>
<name>A0A5Q0CCN7_9HYPH</name>
<dbReference type="KEGG" id="rgr:FZ934_23000"/>
<sequence>MLNPVLTSLLLGAALALSLRRFILPYMAEQDVLKAAAPVNMIASAVFLAALALTCSDKGFWNASATLIGGMTLASVFDDRRPKLVVAIAAACLLSYLAMR</sequence>
<feature type="transmembrane region" description="Helical" evidence="1">
    <location>
        <begin position="60"/>
        <end position="77"/>
    </location>
</feature>
<dbReference type="EMBL" id="CP043499">
    <property type="protein sequence ID" value="QFY63172.1"/>
    <property type="molecule type" value="Genomic_DNA"/>
</dbReference>
<evidence type="ECO:0000313" key="3">
    <source>
        <dbReference type="Proteomes" id="UP000326881"/>
    </source>
</evidence>
<organism evidence="2 3">
    <name type="scientific">Rhizobium grahamii</name>
    <dbReference type="NCBI Taxonomy" id="1120045"/>
    <lineage>
        <taxon>Bacteria</taxon>
        <taxon>Pseudomonadati</taxon>
        <taxon>Pseudomonadota</taxon>
        <taxon>Alphaproteobacteria</taxon>
        <taxon>Hyphomicrobiales</taxon>
        <taxon>Rhizobiaceae</taxon>
        <taxon>Rhizobium/Agrobacterium group</taxon>
        <taxon>Rhizobium</taxon>
    </lineage>
</organism>
<dbReference type="OrthoDB" id="8368792at2"/>
<feature type="transmembrane region" description="Helical" evidence="1">
    <location>
        <begin position="83"/>
        <end position="99"/>
    </location>
</feature>
<keyword evidence="2" id="KW-0614">Plasmid</keyword>
<dbReference type="AlphaFoldDB" id="A0A5Q0CCN7"/>
<dbReference type="Proteomes" id="UP000326881">
    <property type="component" value="Plasmid unnamed"/>
</dbReference>
<keyword evidence="1" id="KW-1133">Transmembrane helix</keyword>